<evidence type="ECO:0000259" key="5">
    <source>
        <dbReference type="PROSITE" id="PS50931"/>
    </source>
</evidence>
<evidence type="ECO:0000256" key="4">
    <source>
        <dbReference type="ARBA" id="ARBA00023163"/>
    </source>
</evidence>
<dbReference type="Proteomes" id="UP000619743">
    <property type="component" value="Unassembled WGS sequence"/>
</dbReference>
<keyword evidence="3" id="KW-0238">DNA-binding</keyword>
<dbReference type="PANTHER" id="PTHR30126:SF4">
    <property type="entry name" value="LYSR FAMILY TRANSCRIPTIONAL REGULATOR"/>
    <property type="match status" value="1"/>
</dbReference>
<evidence type="ECO:0000313" key="7">
    <source>
        <dbReference type="Proteomes" id="UP000619743"/>
    </source>
</evidence>
<evidence type="ECO:0000256" key="3">
    <source>
        <dbReference type="ARBA" id="ARBA00023125"/>
    </source>
</evidence>
<dbReference type="RefSeq" id="WP_087505012.1">
    <property type="nucleotide sequence ID" value="NZ_BMDX01000004.1"/>
</dbReference>
<comment type="caution">
    <text evidence="6">The sequence shown here is derived from an EMBL/GenBank/DDBJ whole genome shotgun (WGS) entry which is preliminary data.</text>
</comment>
<dbReference type="GO" id="GO:0000976">
    <property type="term" value="F:transcription cis-regulatory region binding"/>
    <property type="evidence" value="ECO:0007669"/>
    <property type="project" value="TreeGrafter"/>
</dbReference>
<dbReference type="EMBL" id="BMDX01000004">
    <property type="protein sequence ID" value="GGA71629.1"/>
    <property type="molecule type" value="Genomic_DNA"/>
</dbReference>
<dbReference type="Gene3D" id="1.10.10.10">
    <property type="entry name" value="Winged helix-like DNA-binding domain superfamily/Winged helix DNA-binding domain"/>
    <property type="match status" value="1"/>
</dbReference>
<protein>
    <submittedName>
        <fullName evidence="6">LysR family transcriptional regulator</fullName>
    </submittedName>
</protein>
<dbReference type="OrthoDB" id="5293066at2"/>
<keyword evidence="7" id="KW-1185">Reference proteome</keyword>
<dbReference type="InterPro" id="IPR000847">
    <property type="entry name" value="LysR_HTH_N"/>
</dbReference>
<dbReference type="PANTHER" id="PTHR30126">
    <property type="entry name" value="HTH-TYPE TRANSCRIPTIONAL REGULATOR"/>
    <property type="match status" value="1"/>
</dbReference>
<dbReference type="Pfam" id="PF00126">
    <property type="entry name" value="HTH_1"/>
    <property type="match status" value="1"/>
</dbReference>
<dbReference type="InterPro" id="IPR036390">
    <property type="entry name" value="WH_DNA-bd_sf"/>
</dbReference>
<gene>
    <name evidence="6" type="ORF">GCM10011369_11760</name>
</gene>
<dbReference type="SUPFAM" id="SSF53850">
    <property type="entry name" value="Periplasmic binding protein-like II"/>
    <property type="match status" value="1"/>
</dbReference>
<accession>A0A8J2U3S5</accession>
<feature type="domain" description="HTH lysR-type" evidence="5">
    <location>
        <begin position="5"/>
        <end position="62"/>
    </location>
</feature>
<dbReference type="AlphaFoldDB" id="A0A8J2U3S5"/>
<name>A0A8J2U3S5_9GAMM</name>
<evidence type="ECO:0000313" key="6">
    <source>
        <dbReference type="EMBL" id="GGA71629.1"/>
    </source>
</evidence>
<keyword evidence="4" id="KW-0804">Transcription</keyword>
<dbReference type="GO" id="GO:0003700">
    <property type="term" value="F:DNA-binding transcription factor activity"/>
    <property type="evidence" value="ECO:0007669"/>
    <property type="project" value="InterPro"/>
</dbReference>
<comment type="similarity">
    <text evidence="1">Belongs to the LysR transcriptional regulatory family.</text>
</comment>
<evidence type="ECO:0000256" key="1">
    <source>
        <dbReference type="ARBA" id="ARBA00009437"/>
    </source>
</evidence>
<proteinExistence type="inferred from homology"/>
<dbReference type="SUPFAM" id="SSF46785">
    <property type="entry name" value="Winged helix' DNA-binding domain"/>
    <property type="match status" value="1"/>
</dbReference>
<reference evidence="7" key="1">
    <citation type="journal article" date="2019" name="Int. J. Syst. Evol. Microbiol.">
        <title>The Global Catalogue of Microorganisms (GCM) 10K type strain sequencing project: providing services to taxonomists for standard genome sequencing and annotation.</title>
        <authorList>
            <consortium name="The Broad Institute Genomics Platform"/>
            <consortium name="The Broad Institute Genome Sequencing Center for Infectious Disease"/>
            <person name="Wu L."/>
            <person name="Ma J."/>
        </authorList>
    </citation>
    <scope>NUCLEOTIDE SEQUENCE [LARGE SCALE GENOMIC DNA]</scope>
    <source>
        <strain evidence="7">CGMCC 1.10130</strain>
    </source>
</reference>
<evidence type="ECO:0000256" key="2">
    <source>
        <dbReference type="ARBA" id="ARBA00023015"/>
    </source>
</evidence>
<dbReference type="PROSITE" id="PS50931">
    <property type="entry name" value="HTH_LYSR"/>
    <property type="match status" value="1"/>
</dbReference>
<sequence>MFSGISIESLKALDAIEQHGSFAAAAAALYKVPSALTYTIRKLEDDLGTLLFDRSGQRAQLTPAGKLVLEQGRDILLATQRMVDSVKQLESGWESELRIARDTVIPEGPLLAVVDEFLQFQHPVNISLGVEVLGGGWDALHSQRADIVIGASGELPKGLFNTKVIGLLEFDFVVAPEHPLATQAGAIELEQLRQFPAVVVADTSLRLPVRDSGLFEAKQVIRVNSMESKIEAQRLGLGVGFVPRHLAAALVASEQLVIKPCAFHRPAQQLLMAWRKEQYGNALDWFVERLARQPWL</sequence>
<dbReference type="Gene3D" id="3.40.190.290">
    <property type="match status" value="1"/>
</dbReference>
<dbReference type="InterPro" id="IPR036388">
    <property type="entry name" value="WH-like_DNA-bd_sf"/>
</dbReference>
<organism evidence="6 7">
    <name type="scientific">Neiella marina</name>
    <dbReference type="NCBI Taxonomy" id="508461"/>
    <lineage>
        <taxon>Bacteria</taxon>
        <taxon>Pseudomonadati</taxon>
        <taxon>Pseudomonadota</taxon>
        <taxon>Gammaproteobacteria</taxon>
        <taxon>Alteromonadales</taxon>
        <taxon>Echinimonadaceae</taxon>
        <taxon>Neiella</taxon>
    </lineage>
</organism>
<dbReference type="InterPro" id="IPR005119">
    <property type="entry name" value="LysR_subst-bd"/>
</dbReference>
<dbReference type="Pfam" id="PF03466">
    <property type="entry name" value="LysR_substrate"/>
    <property type="match status" value="1"/>
</dbReference>
<keyword evidence="2" id="KW-0805">Transcription regulation</keyword>